<dbReference type="InterPro" id="IPR011055">
    <property type="entry name" value="Dup_hybrid_motif"/>
</dbReference>
<reference evidence="4" key="1">
    <citation type="submission" date="2023-07" db="EMBL/GenBank/DDBJ databases">
        <title>30 novel species of actinomycetes from the DSMZ collection.</title>
        <authorList>
            <person name="Nouioui I."/>
        </authorList>
    </citation>
    <scope>NUCLEOTIDE SEQUENCE [LARGE SCALE GENOMIC DNA]</scope>
    <source>
        <strain evidence="4">DSM 42041</strain>
    </source>
</reference>
<dbReference type="EMBL" id="JAVREQ010000010">
    <property type="protein sequence ID" value="MDT0379771.1"/>
    <property type="molecule type" value="Genomic_DNA"/>
</dbReference>
<dbReference type="InterPro" id="IPR016047">
    <property type="entry name" value="M23ase_b-sheet_dom"/>
</dbReference>
<keyword evidence="4" id="KW-1185">Reference proteome</keyword>
<feature type="chain" id="PRO_5045960782" evidence="1">
    <location>
        <begin position="37"/>
        <end position="266"/>
    </location>
</feature>
<dbReference type="Proteomes" id="UP001183414">
    <property type="component" value="Unassembled WGS sequence"/>
</dbReference>
<dbReference type="RefSeq" id="WP_311673559.1">
    <property type="nucleotide sequence ID" value="NZ_JAVREQ010000010.1"/>
</dbReference>
<dbReference type="CDD" id="cd12797">
    <property type="entry name" value="M23_peptidase"/>
    <property type="match status" value="1"/>
</dbReference>
<evidence type="ECO:0000313" key="3">
    <source>
        <dbReference type="EMBL" id="MDT0379771.1"/>
    </source>
</evidence>
<organism evidence="3 4">
    <name type="scientific">Streptomyces hazeniae</name>
    <dbReference type="NCBI Taxonomy" id="3075538"/>
    <lineage>
        <taxon>Bacteria</taxon>
        <taxon>Bacillati</taxon>
        <taxon>Actinomycetota</taxon>
        <taxon>Actinomycetes</taxon>
        <taxon>Kitasatosporales</taxon>
        <taxon>Streptomycetaceae</taxon>
        <taxon>Streptomyces</taxon>
    </lineage>
</organism>
<dbReference type="Pfam" id="PF01551">
    <property type="entry name" value="Peptidase_M23"/>
    <property type="match status" value="1"/>
</dbReference>
<name>A0ABU2NS12_9ACTN</name>
<sequence length="266" mass="27409">MFRFHGRRAARRLLTTVVSAGAVLATMVALPAAATAAPQQAPTAPALAYSGSCPTAGVISQGYHDGHDGVDIANSRGTPIYAVGPGTVTHSGPAGGYGQWIRIRHTDGTVTEYGHMYHRDVSVGQTVTGGQRIALMGSEGQSTGPHLHFEVHPDGGFGFGANPVTYLSARGVGLPCTPGGGGGDGTSFPTWGSGVNIRAQATTNSSVTATLSGPTTVTVQCQKRGQMVHYGGYSNDAWSYLPDYGGYISNIFIDVSDAWLPGVPTC</sequence>
<dbReference type="InterPro" id="IPR050570">
    <property type="entry name" value="Cell_wall_metabolism_enzyme"/>
</dbReference>
<dbReference type="PANTHER" id="PTHR21666">
    <property type="entry name" value="PEPTIDASE-RELATED"/>
    <property type="match status" value="1"/>
</dbReference>
<feature type="domain" description="M23ase beta-sheet core" evidence="2">
    <location>
        <begin position="66"/>
        <end position="155"/>
    </location>
</feature>
<dbReference type="Gene3D" id="2.70.70.10">
    <property type="entry name" value="Glucose Permease (Domain IIA)"/>
    <property type="match status" value="1"/>
</dbReference>
<feature type="signal peptide" evidence="1">
    <location>
        <begin position="1"/>
        <end position="36"/>
    </location>
</feature>
<evidence type="ECO:0000313" key="4">
    <source>
        <dbReference type="Proteomes" id="UP001183414"/>
    </source>
</evidence>
<accession>A0ABU2NS12</accession>
<proteinExistence type="predicted"/>
<keyword evidence="1" id="KW-0732">Signal</keyword>
<dbReference type="PANTHER" id="PTHR21666:SF270">
    <property type="entry name" value="MUREIN HYDROLASE ACTIVATOR ENVC"/>
    <property type="match status" value="1"/>
</dbReference>
<dbReference type="SUPFAM" id="SSF51261">
    <property type="entry name" value="Duplicated hybrid motif"/>
    <property type="match status" value="1"/>
</dbReference>
<gene>
    <name evidence="3" type="ORF">RM572_13480</name>
</gene>
<comment type="caution">
    <text evidence="3">The sequence shown here is derived from an EMBL/GenBank/DDBJ whole genome shotgun (WGS) entry which is preliminary data.</text>
</comment>
<evidence type="ECO:0000256" key="1">
    <source>
        <dbReference type="SAM" id="SignalP"/>
    </source>
</evidence>
<evidence type="ECO:0000259" key="2">
    <source>
        <dbReference type="Pfam" id="PF01551"/>
    </source>
</evidence>
<protein>
    <submittedName>
        <fullName evidence="3">Peptidoglycan DD-metalloendopeptidase family protein</fullName>
    </submittedName>
</protein>